<gene>
    <name evidence="1" type="ORF">L323_01475</name>
</gene>
<organism evidence="1 2">
    <name type="scientific">Ruminiclostridium papyrosolvens C7</name>
    <dbReference type="NCBI Taxonomy" id="1330534"/>
    <lineage>
        <taxon>Bacteria</taxon>
        <taxon>Bacillati</taxon>
        <taxon>Bacillota</taxon>
        <taxon>Clostridia</taxon>
        <taxon>Eubacteriales</taxon>
        <taxon>Oscillospiraceae</taxon>
        <taxon>Ruminiclostridium</taxon>
    </lineage>
</organism>
<dbReference type="EMBL" id="ATAY01000009">
    <property type="protein sequence ID" value="EPR14044.1"/>
    <property type="molecule type" value="Genomic_DNA"/>
</dbReference>
<protein>
    <submittedName>
        <fullName evidence="1">Uncharacterized protein</fullName>
    </submittedName>
</protein>
<accession>U4R5Z5</accession>
<dbReference type="Proteomes" id="UP000016860">
    <property type="component" value="Unassembled WGS sequence"/>
</dbReference>
<evidence type="ECO:0000313" key="2">
    <source>
        <dbReference type="Proteomes" id="UP000016860"/>
    </source>
</evidence>
<dbReference type="STRING" id="1330534.L323_01475"/>
<name>U4R5Z5_9FIRM</name>
<evidence type="ECO:0000313" key="1">
    <source>
        <dbReference type="EMBL" id="EPR14044.1"/>
    </source>
</evidence>
<sequence length="79" mass="9425">MTKGSEIDYISWKYSNPYALIKTGSELFVDYVTISASAQEQQVGWNRENNSRPYMGREFFYYPYKRLLKALAPYWPEEH</sequence>
<proteinExistence type="predicted"/>
<comment type="caution">
    <text evidence="1">The sequence shown here is derived from an EMBL/GenBank/DDBJ whole genome shotgun (WGS) entry which is preliminary data.</text>
</comment>
<reference evidence="1 2" key="1">
    <citation type="journal article" date="2013" name="Genome Announc.">
        <title>Draft Genome Sequence of the Cellulolytic Bacterium Clostridium papyrosolvens C7 (ATCC 700395).</title>
        <authorList>
            <person name="Zepeda V."/>
            <person name="Dassa B."/>
            <person name="Borovok I."/>
            <person name="Lamed R."/>
            <person name="Bayer E.A."/>
            <person name="Cate J.H."/>
        </authorList>
    </citation>
    <scope>NUCLEOTIDE SEQUENCE [LARGE SCALE GENOMIC DNA]</scope>
    <source>
        <strain evidence="1 2">C7</strain>
    </source>
</reference>
<dbReference type="AlphaFoldDB" id="U4R5Z5"/>